<reference evidence="1 2" key="1">
    <citation type="submission" date="2024-03" db="EMBL/GenBank/DDBJ databases">
        <title>Human intestinal bacterial collection.</title>
        <authorList>
            <person name="Pauvert C."/>
            <person name="Hitch T.C.A."/>
            <person name="Clavel T."/>
        </authorList>
    </citation>
    <scope>NUCLEOTIDE SEQUENCE [LARGE SCALE GENOMIC DNA]</scope>
    <source>
        <strain evidence="1 2">CLA-JM-H10</strain>
    </source>
</reference>
<name>A0ABV1GSG2_9FIRM</name>
<sequence>AEYIRLLISQKPNDYPEVRKLLKELINEVNRIGININQIVFNSNAQLYSKKDKEQLVAYMKKLNQSVSEAVVKIGNQ</sequence>
<dbReference type="Proteomes" id="UP001480973">
    <property type="component" value="Unassembled WGS sequence"/>
</dbReference>
<keyword evidence="2" id="KW-1185">Reference proteome</keyword>
<gene>
    <name evidence="1" type="primary">mobC</name>
    <name evidence="1" type="ORF">WMO38_15210</name>
</gene>
<dbReference type="EMBL" id="JBBMES010000079">
    <property type="protein sequence ID" value="MEQ2536434.1"/>
    <property type="molecule type" value="Genomic_DNA"/>
</dbReference>
<organism evidence="1 2">
    <name type="scientific">Lachnospira intestinalis</name>
    <dbReference type="NCBI Taxonomy" id="3133158"/>
    <lineage>
        <taxon>Bacteria</taxon>
        <taxon>Bacillati</taxon>
        <taxon>Bacillota</taxon>
        <taxon>Clostridia</taxon>
        <taxon>Lachnospirales</taxon>
        <taxon>Lachnospiraceae</taxon>
        <taxon>Lachnospira</taxon>
    </lineage>
</organism>
<evidence type="ECO:0000313" key="1">
    <source>
        <dbReference type="EMBL" id="MEQ2536434.1"/>
    </source>
</evidence>
<accession>A0ABV1GSG2</accession>
<proteinExistence type="predicted"/>
<evidence type="ECO:0000313" key="2">
    <source>
        <dbReference type="Proteomes" id="UP001480973"/>
    </source>
</evidence>
<comment type="caution">
    <text evidence="1">The sequence shown here is derived from an EMBL/GenBank/DDBJ whole genome shotgun (WGS) entry which is preliminary data.</text>
</comment>
<feature type="non-terminal residue" evidence="1">
    <location>
        <position position="1"/>
    </location>
</feature>
<protein>
    <submittedName>
        <fullName evidence="1">Plasmid mobilization relaxosome protein MobC</fullName>
    </submittedName>
</protein>